<proteinExistence type="predicted"/>
<keyword evidence="1" id="KW-0472">Membrane</keyword>
<evidence type="ECO:0000313" key="3">
    <source>
        <dbReference type="Proteomes" id="UP000241890"/>
    </source>
</evidence>
<organism evidence="2 3">
    <name type="scientific">Hondaea fermentalgiana</name>
    <dbReference type="NCBI Taxonomy" id="2315210"/>
    <lineage>
        <taxon>Eukaryota</taxon>
        <taxon>Sar</taxon>
        <taxon>Stramenopiles</taxon>
        <taxon>Bigyra</taxon>
        <taxon>Labyrinthulomycetes</taxon>
        <taxon>Thraustochytrida</taxon>
        <taxon>Thraustochytriidae</taxon>
        <taxon>Hondaea</taxon>
    </lineage>
</organism>
<keyword evidence="1" id="KW-0812">Transmembrane</keyword>
<gene>
    <name evidence="2" type="ORF">FCC1311_007541</name>
</gene>
<dbReference type="EMBL" id="BEYU01000091">
    <property type="protein sequence ID" value="GBG31142.1"/>
    <property type="molecule type" value="Genomic_DNA"/>
</dbReference>
<dbReference type="InParanoid" id="A0A2R5GJS5"/>
<evidence type="ECO:0000256" key="1">
    <source>
        <dbReference type="SAM" id="Phobius"/>
    </source>
</evidence>
<feature type="transmembrane region" description="Helical" evidence="1">
    <location>
        <begin position="62"/>
        <end position="79"/>
    </location>
</feature>
<evidence type="ECO:0000313" key="2">
    <source>
        <dbReference type="EMBL" id="GBG31142.1"/>
    </source>
</evidence>
<sequence length="112" mass="12216">MDAVDAEAAVRASHKVPFSLTLVHYDEGDLVGHVLALCTLAPIFAVVAYVSIGLALGFPRKLVFMFVGQMGNVAVNLVLKHVLRMPRPADKAHLVYFGRRQGKNGLTVLKIY</sequence>
<keyword evidence="1" id="KW-1133">Transmembrane helix</keyword>
<name>A0A2R5GJS5_9STRA</name>
<dbReference type="AlphaFoldDB" id="A0A2R5GJS5"/>
<comment type="caution">
    <text evidence="2">The sequence shown here is derived from an EMBL/GenBank/DDBJ whole genome shotgun (WGS) entry which is preliminary data.</text>
</comment>
<keyword evidence="3" id="KW-1185">Reference proteome</keyword>
<reference evidence="2 3" key="1">
    <citation type="submission" date="2017-12" db="EMBL/GenBank/DDBJ databases">
        <title>Sequencing, de novo assembly and annotation of complete genome of a new Thraustochytrid species, strain FCC1311.</title>
        <authorList>
            <person name="Sedici K."/>
            <person name="Godart F."/>
            <person name="Aiese Cigliano R."/>
            <person name="Sanseverino W."/>
            <person name="Barakat M."/>
            <person name="Ortet P."/>
            <person name="Marechal E."/>
            <person name="Cagnac O."/>
            <person name="Amato A."/>
        </authorList>
    </citation>
    <scope>NUCLEOTIDE SEQUENCE [LARGE SCALE GENOMIC DNA]</scope>
</reference>
<feature type="transmembrane region" description="Helical" evidence="1">
    <location>
        <begin position="34"/>
        <end position="56"/>
    </location>
</feature>
<dbReference type="Proteomes" id="UP000241890">
    <property type="component" value="Unassembled WGS sequence"/>
</dbReference>
<protein>
    <submittedName>
        <fullName evidence="2">Dolichyldiphosphatase 1</fullName>
    </submittedName>
</protein>
<accession>A0A2R5GJS5</accession>
<dbReference type="OrthoDB" id="302705at2759"/>